<dbReference type="PROSITE" id="PS00330">
    <property type="entry name" value="HEMOLYSIN_CALCIUM"/>
    <property type="match status" value="3"/>
</dbReference>
<evidence type="ECO:0000313" key="3">
    <source>
        <dbReference type="EMBL" id="MDK8362117.1"/>
    </source>
</evidence>
<evidence type="ECO:0000256" key="1">
    <source>
        <dbReference type="ARBA" id="ARBA00004613"/>
    </source>
</evidence>
<proteinExistence type="predicted"/>
<evidence type="ECO:0000256" key="2">
    <source>
        <dbReference type="ARBA" id="ARBA00022525"/>
    </source>
</evidence>
<comment type="subcellular location">
    <subcellularLocation>
        <location evidence="1">Secreted</location>
    </subcellularLocation>
</comment>
<dbReference type="PRINTS" id="PR00313">
    <property type="entry name" value="CABNDNGRPT"/>
</dbReference>
<reference evidence="3" key="1">
    <citation type="submission" date="2023-05" db="EMBL/GenBank/DDBJ databases">
        <title>Genomic Catalog of Human Bladder Bacteria.</title>
        <authorList>
            <person name="Du J."/>
        </authorList>
    </citation>
    <scope>NUCLEOTIDE SEQUENCE</scope>
    <source>
        <strain evidence="3">UMB7974B</strain>
    </source>
</reference>
<name>A0AAW6Z8V4_NEIMU</name>
<accession>A0AAW6Z8V4</accession>
<dbReference type="EMBL" id="JASPBL010000035">
    <property type="protein sequence ID" value="MDK8362117.1"/>
    <property type="molecule type" value="Genomic_DNA"/>
</dbReference>
<gene>
    <name evidence="3" type="ORF">QP792_07850</name>
</gene>
<dbReference type="PANTHER" id="PTHR38340">
    <property type="entry name" value="S-LAYER PROTEIN"/>
    <property type="match status" value="1"/>
</dbReference>
<dbReference type="GO" id="GO:0005509">
    <property type="term" value="F:calcium ion binding"/>
    <property type="evidence" value="ECO:0007669"/>
    <property type="project" value="InterPro"/>
</dbReference>
<dbReference type="SUPFAM" id="SSF51120">
    <property type="entry name" value="beta-Roll"/>
    <property type="match status" value="1"/>
</dbReference>
<dbReference type="Pfam" id="PF00353">
    <property type="entry name" value="HemolysinCabind"/>
    <property type="match status" value="3"/>
</dbReference>
<dbReference type="InterPro" id="IPR011049">
    <property type="entry name" value="Serralysin-like_metalloprot_C"/>
</dbReference>
<dbReference type="InterPro" id="IPR018511">
    <property type="entry name" value="Hemolysin-typ_Ca-bd_CS"/>
</dbReference>
<keyword evidence="2" id="KW-0964">Secreted</keyword>
<dbReference type="RefSeq" id="WP_285045760.1">
    <property type="nucleotide sequence ID" value="NZ_JASOLC010000005.1"/>
</dbReference>
<dbReference type="Proteomes" id="UP001240589">
    <property type="component" value="Unassembled WGS sequence"/>
</dbReference>
<dbReference type="InterPro" id="IPR001343">
    <property type="entry name" value="Hemolysn_Ca-bd"/>
</dbReference>
<dbReference type="InterPro" id="IPR050557">
    <property type="entry name" value="RTX_toxin/Mannuronan_C5-epim"/>
</dbReference>
<dbReference type="PANTHER" id="PTHR38340:SF1">
    <property type="entry name" value="S-LAYER PROTEIN"/>
    <property type="match status" value="1"/>
</dbReference>
<organism evidence="3 4">
    <name type="scientific">Neisseria mucosa</name>
    <dbReference type="NCBI Taxonomy" id="488"/>
    <lineage>
        <taxon>Bacteria</taxon>
        <taxon>Pseudomonadati</taxon>
        <taxon>Pseudomonadota</taxon>
        <taxon>Betaproteobacteria</taxon>
        <taxon>Neisseriales</taxon>
        <taxon>Neisseriaceae</taxon>
        <taxon>Neisseria</taxon>
    </lineage>
</organism>
<comment type="caution">
    <text evidence="3">The sequence shown here is derived from an EMBL/GenBank/DDBJ whole genome shotgun (WGS) entry which is preliminary data.</text>
</comment>
<evidence type="ECO:0000313" key="4">
    <source>
        <dbReference type="Proteomes" id="UP001240589"/>
    </source>
</evidence>
<dbReference type="AlphaFoldDB" id="A0AAW6Z8V4"/>
<protein>
    <submittedName>
        <fullName evidence="3">Calcium-binding protein</fullName>
    </submittedName>
</protein>
<dbReference type="Gene3D" id="2.150.10.10">
    <property type="entry name" value="Serralysin-like metalloprotease, C-terminal"/>
    <property type="match status" value="2"/>
</dbReference>
<sequence length="160" mass="16601">MSGGDGNDVYHVDNVNDTVTERSAEGTDTIYSSVSYTAAANVENLTSIGSNNIFGIGNHNENILTGNKGDNRLSGEDGNDFLYGIGGNDTLSGGNGSDHLNGGVGDDYIAGGSGSDTIITGEGKDTVAFTASDIREGSIDRLLDLTLRRTNSTYPVCIHC</sequence>
<dbReference type="GO" id="GO:0005576">
    <property type="term" value="C:extracellular region"/>
    <property type="evidence" value="ECO:0007669"/>
    <property type="project" value="UniProtKB-SubCell"/>
</dbReference>